<evidence type="ECO:0000256" key="2">
    <source>
        <dbReference type="ARBA" id="ARBA00023125"/>
    </source>
</evidence>
<comment type="caution">
    <text evidence="5">The sequence shown here is derived from an EMBL/GenBank/DDBJ whole genome shotgun (WGS) entry which is preliminary data.</text>
</comment>
<dbReference type="CDD" id="cd06124">
    <property type="entry name" value="cupin_NimR-like_N"/>
    <property type="match status" value="1"/>
</dbReference>
<dbReference type="InterPro" id="IPR018060">
    <property type="entry name" value="HTH_AraC"/>
</dbReference>
<dbReference type="Pfam" id="PF12833">
    <property type="entry name" value="HTH_18"/>
    <property type="match status" value="1"/>
</dbReference>
<gene>
    <name evidence="5" type="ORF">GCM10023196_074930</name>
</gene>
<dbReference type="InterPro" id="IPR009057">
    <property type="entry name" value="Homeodomain-like_sf"/>
</dbReference>
<sequence>MSVTRQHLTGPTRKSLQHGARIDWHDHAGHQLVHPSRGVLEVSTSAGSWVVPPHRAVWIPAAVAHAHRAYGPTQMRTLVFDARVNPLGLAAPTVLAVTPLMREVIIALSDDDELTARQRRNLEAVALDQLRRVEALPLCLPTPADPRLRDVTDLLTADPTDQRSLAELGRSVGAGERTLSRLFREQTGMTFPQWRTQLRLHHSLTLLAAGGSVTAVAAASGFRSPSAFIESFRHAFGVTPGRYASGGSPR</sequence>
<dbReference type="EMBL" id="BAABHK010000013">
    <property type="protein sequence ID" value="GAA4634235.1"/>
    <property type="molecule type" value="Genomic_DNA"/>
</dbReference>
<dbReference type="SUPFAM" id="SSF51182">
    <property type="entry name" value="RmlC-like cupins"/>
    <property type="match status" value="1"/>
</dbReference>
<evidence type="ECO:0000256" key="3">
    <source>
        <dbReference type="ARBA" id="ARBA00023163"/>
    </source>
</evidence>
<proteinExistence type="predicted"/>
<evidence type="ECO:0000313" key="5">
    <source>
        <dbReference type="EMBL" id="GAA4634235.1"/>
    </source>
</evidence>
<dbReference type="InterPro" id="IPR020449">
    <property type="entry name" value="Tscrpt_reg_AraC-type_HTH"/>
</dbReference>
<dbReference type="SUPFAM" id="SSF46689">
    <property type="entry name" value="Homeodomain-like"/>
    <property type="match status" value="1"/>
</dbReference>
<protein>
    <submittedName>
        <fullName evidence="5">Helix-turn-helix transcriptional regulator</fullName>
    </submittedName>
</protein>
<keyword evidence="2" id="KW-0238">DNA-binding</keyword>
<keyword evidence="1" id="KW-0805">Transcription regulation</keyword>
<dbReference type="PRINTS" id="PR00032">
    <property type="entry name" value="HTHARAC"/>
</dbReference>
<reference evidence="6" key="1">
    <citation type="journal article" date="2019" name="Int. J. Syst. Evol. Microbiol.">
        <title>The Global Catalogue of Microorganisms (GCM) 10K type strain sequencing project: providing services to taxonomists for standard genome sequencing and annotation.</title>
        <authorList>
            <consortium name="The Broad Institute Genomics Platform"/>
            <consortium name="The Broad Institute Genome Sequencing Center for Infectious Disease"/>
            <person name="Wu L."/>
            <person name="Ma J."/>
        </authorList>
    </citation>
    <scope>NUCLEOTIDE SEQUENCE [LARGE SCALE GENOMIC DNA]</scope>
    <source>
        <strain evidence="6">JCM 17939</strain>
    </source>
</reference>
<organism evidence="5 6">
    <name type="scientific">Actinoallomurus vinaceus</name>
    <dbReference type="NCBI Taxonomy" id="1080074"/>
    <lineage>
        <taxon>Bacteria</taxon>
        <taxon>Bacillati</taxon>
        <taxon>Actinomycetota</taxon>
        <taxon>Actinomycetes</taxon>
        <taxon>Streptosporangiales</taxon>
        <taxon>Thermomonosporaceae</taxon>
        <taxon>Actinoallomurus</taxon>
    </lineage>
</organism>
<dbReference type="Proteomes" id="UP001501442">
    <property type="component" value="Unassembled WGS sequence"/>
</dbReference>
<evidence type="ECO:0000259" key="4">
    <source>
        <dbReference type="PROSITE" id="PS01124"/>
    </source>
</evidence>
<dbReference type="InterPro" id="IPR018062">
    <property type="entry name" value="HTH_AraC-typ_CS"/>
</dbReference>
<dbReference type="PANTHER" id="PTHR11019:SF199">
    <property type="entry name" value="HTH-TYPE TRANSCRIPTIONAL REGULATOR NIMR"/>
    <property type="match status" value="1"/>
</dbReference>
<accession>A0ABP8UMR4</accession>
<feature type="domain" description="HTH araC/xylS-type" evidence="4">
    <location>
        <begin position="149"/>
        <end position="246"/>
    </location>
</feature>
<dbReference type="PROSITE" id="PS00041">
    <property type="entry name" value="HTH_ARAC_FAMILY_1"/>
    <property type="match status" value="1"/>
</dbReference>
<keyword evidence="6" id="KW-1185">Reference proteome</keyword>
<evidence type="ECO:0000256" key="1">
    <source>
        <dbReference type="ARBA" id="ARBA00023015"/>
    </source>
</evidence>
<dbReference type="InterPro" id="IPR014710">
    <property type="entry name" value="RmlC-like_jellyroll"/>
</dbReference>
<evidence type="ECO:0000313" key="6">
    <source>
        <dbReference type="Proteomes" id="UP001501442"/>
    </source>
</evidence>
<dbReference type="SMART" id="SM00342">
    <property type="entry name" value="HTH_ARAC"/>
    <property type="match status" value="1"/>
</dbReference>
<dbReference type="Gene3D" id="2.60.120.10">
    <property type="entry name" value="Jelly Rolls"/>
    <property type="match status" value="1"/>
</dbReference>
<dbReference type="RefSeq" id="WP_345437207.1">
    <property type="nucleotide sequence ID" value="NZ_BAABHK010000013.1"/>
</dbReference>
<name>A0ABP8UMR4_9ACTN</name>
<keyword evidence="3" id="KW-0804">Transcription</keyword>
<dbReference type="PROSITE" id="PS01124">
    <property type="entry name" value="HTH_ARAC_FAMILY_2"/>
    <property type="match status" value="1"/>
</dbReference>
<dbReference type="PANTHER" id="PTHR11019">
    <property type="entry name" value="HTH-TYPE TRANSCRIPTIONAL REGULATOR NIMR"/>
    <property type="match status" value="1"/>
</dbReference>
<dbReference type="Gene3D" id="1.10.10.60">
    <property type="entry name" value="Homeodomain-like"/>
    <property type="match status" value="1"/>
</dbReference>
<dbReference type="InterPro" id="IPR011051">
    <property type="entry name" value="RmlC_Cupin_sf"/>
</dbReference>